<dbReference type="Pfam" id="PF00933">
    <property type="entry name" value="Glyco_hydro_3"/>
    <property type="match status" value="1"/>
</dbReference>
<feature type="domain" description="Fibronectin type III-like" evidence="4">
    <location>
        <begin position="648"/>
        <end position="721"/>
    </location>
</feature>
<dbReference type="Gene3D" id="3.40.50.1700">
    <property type="entry name" value="Glycoside hydrolase family 3 C-terminal domain"/>
    <property type="match status" value="1"/>
</dbReference>
<organism evidence="5 6">
    <name type="scientific">Actinospica robiniae DSM 44927</name>
    <dbReference type="NCBI Taxonomy" id="479430"/>
    <lineage>
        <taxon>Bacteria</taxon>
        <taxon>Bacillati</taxon>
        <taxon>Actinomycetota</taxon>
        <taxon>Actinomycetes</taxon>
        <taxon>Catenulisporales</taxon>
        <taxon>Actinospicaceae</taxon>
        <taxon>Actinospica</taxon>
    </lineage>
</organism>
<comment type="similarity">
    <text evidence="1">Belongs to the glycosyl hydrolase 3 family.</text>
</comment>
<evidence type="ECO:0000256" key="3">
    <source>
        <dbReference type="SAM" id="SignalP"/>
    </source>
</evidence>
<dbReference type="HOGENOM" id="CLU_004542_4_2_11"/>
<evidence type="ECO:0000256" key="1">
    <source>
        <dbReference type="ARBA" id="ARBA00005336"/>
    </source>
</evidence>
<evidence type="ECO:0000313" key="6">
    <source>
        <dbReference type="Proteomes" id="UP000019485"/>
    </source>
</evidence>
<evidence type="ECO:0000256" key="2">
    <source>
        <dbReference type="ARBA" id="ARBA00022801"/>
    </source>
</evidence>
<accession>W9E4L5</accession>
<dbReference type="Proteomes" id="UP000019485">
    <property type="component" value="Unassembled WGS sequence"/>
</dbReference>
<keyword evidence="6" id="KW-1185">Reference proteome</keyword>
<dbReference type="InterPro" id="IPR013783">
    <property type="entry name" value="Ig-like_fold"/>
</dbReference>
<feature type="chain" id="PRO_5004921794" evidence="3">
    <location>
        <begin position="23"/>
        <end position="733"/>
    </location>
</feature>
<dbReference type="InterPro" id="IPR002772">
    <property type="entry name" value="Glyco_hydro_3_C"/>
</dbReference>
<gene>
    <name evidence="5" type="ORF">ActroDRAFT_0189</name>
</gene>
<dbReference type="InterPro" id="IPR036881">
    <property type="entry name" value="Glyco_hydro_3_C_sf"/>
</dbReference>
<dbReference type="PANTHER" id="PTHR42715">
    <property type="entry name" value="BETA-GLUCOSIDASE"/>
    <property type="match status" value="1"/>
</dbReference>
<dbReference type="InterPro" id="IPR017853">
    <property type="entry name" value="GH"/>
</dbReference>
<evidence type="ECO:0000313" key="5">
    <source>
        <dbReference type="EMBL" id="ETA71162.1"/>
    </source>
</evidence>
<feature type="signal peptide" evidence="3">
    <location>
        <begin position="1"/>
        <end position="22"/>
    </location>
</feature>
<dbReference type="InterPro" id="IPR050288">
    <property type="entry name" value="Cellulose_deg_GH3"/>
</dbReference>
<dbReference type="InterPro" id="IPR026891">
    <property type="entry name" value="Fn3-like"/>
</dbReference>
<dbReference type="InterPro" id="IPR001764">
    <property type="entry name" value="Glyco_hydro_3_N"/>
</dbReference>
<name>W9E4L5_9ACTN</name>
<keyword evidence="2 5" id="KW-0378">Hydrolase</keyword>
<dbReference type="InterPro" id="IPR036962">
    <property type="entry name" value="Glyco_hydro_3_N_sf"/>
</dbReference>
<dbReference type="Gene3D" id="3.20.20.300">
    <property type="entry name" value="Glycoside hydrolase, family 3, N-terminal domain"/>
    <property type="match status" value="1"/>
</dbReference>
<dbReference type="SMART" id="SM01217">
    <property type="entry name" value="Fn3_like"/>
    <property type="match status" value="1"/>
</dbReference>
<dbReference type="AlphaFoldDB" id="W9E4L5"/>
<dbReference type="Pfam" id="PF01915">
    <property type="entry name" value="Glyco_hydro_3_C"/>
    <property type="match status" value="1"/>
</dbReference>
<dbReference type="PATRIC" id="fig|479430.3.peg.197"/>
<dbReference type="EMBL" id="AZAN01000001">
    <property type="protein sequence ID" value="ETA71162.1"/>
    <property type="molecule type" value="Genomic_DNA"/>
</dbReference>
<comment type="caution">
    <text evidence="5">The sequence shown here is derived from an EMBL/GenBank/DDBJ whole genome shotgun (WGS) entry which is preliminary data.</text>
</comment>
<dbReference type="SUPFAM" id="SSF51445">
    <property type="entry name" value="(Trans)glycosidases"/>
    <property type="match status" value="1"/>
</dbReference>
<evidence type="ECO:0000259" key="4">
    <source>
        <dbReference type="SMART" id="SM01217"/>
    </source>
</evidence>
<sequence length="733" mass="76476">MLVVLAAVSLAAGAVDGPAAQAAGNAAAGYPAGCPWMNTHLDASTRASLLLSSSSLDQKLRWLDEKAANSPTQTTFTSFSGVATTYPAQVACTPTVVYADGADFVRNAGSDVTIYPSQVDLAATWSSGLAYAKGKAQANDAFETGHNVILGPDLENGRTPLDGRTPEDLGEDSLLGGNQAAAQINGLQNGDADEPVMAVLKHYVANEQEADRNNMSTNMSTRTLEEVYNQPFNIALSQSSPGGIMCSYNQINGAYACENPILDNVLKGQDGFQGYVTSDFFAVHSTAPSLNAGLDQELNNPIHYTPANIQAALDSGQVTMAQINEAAFRVVRSYIASGLFDHLMPTTVPTTTQTPYSEAVAEQVAQNGSVLLKNSGQALPLGKSSGTIAVIGQTASATPTNGVSAETVCTQEAPDGMDNATDCPDVVAPLTSITSRAAQDGLRVTYDTGSDIASAVAAAKTAKTAVVFAYAEEGEGADRTSLSLDGNGDALISAVAAANPNTIVVLETGSAVAMPWLSQVKGVVEAWYPGEQQGTALAKLLFGDADFTGRLPITFPASLADTPTDTTAQYPGIEDSNGIYQTSFSEGLDVGYKWYEAQDIKPLFPFGYGLSYTRYSYSGIKVNGGGNGKSAIRVSFTVRNDGTKTGTVTLQVYVTQPASTGEPGHALVGYQQVTLKPGQSQKATITIDPTSAAHPISYYDTKTSSWVTAAGRYTFQVGSDSQTAALSQAIEIR</sequence>
<dbReference type="Gene3D" id="2.60.40.10">
    <property type="entry name" value="Immunoglobulins"/>
    <property type="match status" value="1"/>
</dbReference>
<proteinExistence type="inferred from homology"/>
<reference evidence="5 6" key="1">
    <citation type="submission" date="2013-08" db="EMBL/GenBank/DDBJ databases">
        <authorList>
            <consortium name="DOE Joint Genome Institute"/>
            <person name="Eisen J."/>
            <person name="Huntemann M."/>
            <person name="Han J."/>
            <person name="Chen A."/>
            <person name="Kyrpides N."/>
            <person name="Mavromatis K."/>
            <person name="Markowitz V."/>
            <person name="Palaniappan K."/>
            <person name="Ivanova N."/>
            <person name="Schaumberg A."/>
            <person name="Pati A."/>
            <person name="Liolios K."/>
            <person name="Nordberg H.P."/>
            <person name="Cantor M.N."/>
            <person name="Hua S.X."/>
            <person name="Woyke T."/>
        </authorList>
    </citation>
    <scope>NUCLEOTIDE SEQUENCE [LARGE SCALE GENOMIC DNA]</scope>
    <source>
        <strain evidence="5 6">DSM 44927</strain>
    </source>
</reference>
<dbReference type="Pfam" id="PF14310">
    <property type="entry name" value="Fn3-like"/>
    <property type="match status" value="1"/>
</dbReference>
<dbReference type="SUPFAM" id="SSF52279">
    <property type="entry name" value="Beta-D-glucan exohydrolase, C-terminal domain"/>
    <property type="match status" value="1"/>
</dbReference>
<dbReference type="GO" id="GO:0004553">
    <property type="term" value="F:hydrolase activity, hydrolyzing O-glycosyl compounds"/>
    <property type="evidence" value="ECO:0007669"/>
    <property type="project" value="InterPro"/>
</dbReference>
<dbReference type="PANTHER" id="PTHR42715:SF10">
    <property type="entry name" value="BETA-GLUCOSIDASE"/>
    <property type="match status" value="1"/>
</dbReference>
<protein>
    <submittedName>
        <fullName evidence="5">Beta-glucosidase-like glycosyl hydrolase</fullName>
    </submittedName>
</protein>
<keyword evidence="3" id="KW-0732">Signal</keyword>
<dbReference type="PRINTS" id="PR00133">
    <property type="entry name" value="GLHYDRLASE3"/>
</dbReference>
<dbReference type="GO" id="GO:0005975">
    <property type="term" value="P:carbohydrate metabolic process"/>
    <property type="evidence" value="ECO:0007669"/>
    <property type="project" value="InterPro"/>
</dbReference>